<reference evidence="1" key="1">
    <citation type="submission" date="2021-06" db="EMBL/GenBank/DDBJ databases">
        <authorList>
            <person name="Kallberg Y."/>
            <person name="Tangrot J."/>
            <person name="Rosling A."/>
        </authorList>
    </citation>
    <scope>NUCLEOTIDE SEQUENCE</scope>
    <source>
        <strain evidence="1">CL356</strain>
    </source>
</reference>
<evidence type="ECO:0000313" key="1">
    <source>
        <dbReference type="EMBL" id="CAG8549758.1"/>
    </source>
</evidence>
<evidence type="ECO:0000313" key="2">
    <source>
        <dbReference type="Proteomes" id="UP000789525"/>
    </source>
</evidence>
<protein>
    <submittedName>
        <fullName evidence="1">4902_t:CDS:1</fullName>
    </submittedName>
</protein>
<dbReference type="Proteomes" id="UP000789525">
    <property type="component" value="Unassembled WGS sequence"/>
</dbReference>
<proteinExistence type="predicted"/>
<gene>
    <name evidence="1" type="ORF">ACOLOM_LOCUS4808</name>
</gene>
<organism evidence="1 2">
    <name type="scientific">Acaulospora colombiana</name>
    <dbReference type="NCBI Taxonomy" id="27376"/>
    <lineage>
        <taxon>Eukaryota</taxon>
        <taxon>Fungi</taxon>
        <taxon>Fungi incertae sedis</taxon>
        <taxon>Mucoromycota</taxon>
        <taxon>Glomeromycotina</taxon>
        <taxon>Glomeromycetes</taxon>
        <taxon>Diversisporales</taxon>
        <taxon>Acaulosporaceae</taxon>
        <taxon>Acaulospora</taxon>
    </lineage>
</organism>
<dbReference type="EMBL" id="CAJVPT010008210">
    <property type="protein sequence ID" value="CAG8549758.1"/>
    <property type="molecule type" value="Genomic_DNA"/>
</dbReference>
<sequence length="649" mass="73706">MTLYPIKLPNNPDLAKNVQKYMSTNPEPSWPATELHEIYPSTPPTKTVHFIVGLPSNVESLVQTPRSGKPPLLNITPPKQMYMNIDKVRESMNQSAQTLGQTIRELITQPRSTTWYPPGIITPEVLQFYKNLDIPSIRGKPNLLLHNLGKVPNKFVDNLLEGLDHSPRILCNVSGSGKTRLLLETLCHHWGFYFVVARGYDRIGSPDLQATIDSMEFTPNWNYDVFKNSPSVPPSTTDIQNASSSNGSIAFHRLSRMMLSRRFVFDTFIKVVKEVYNGVIPDTAKLDWLLLQILPDRFPLGQDPFTSIINDCLIGVTQEVLAQLHNELEPGRILGLDQNKPFLLVIDEIQVAGERYKTSFSDASGKKPRPVLRPIVQYLSETTLNGRVIVSGTGFSLENFKTVVTSGVGKEPLPWSVVYKTGDFDVRETQMDYVSAYLPSNFLSSPSGCHLKARMYEWLRGRHRFTARYLEELIGRTWKESCPAYPHKLFDAYVYAYTDFKPLDGDTAISKEEDDVDFDVAPIKIDSFLWNKIDEDQKLLEVLVQSMGEFTTKGKRPGWYDTCQQLVEYGLARFIGKNIKIGEPLPLVSLMRHFESKNLPISKSVWARLQTDKGKAFEEIVLLTITRLFQNGPKLSDVFRFHDPIPDWA</sequence>
<comment type="caution">
    <text evidence="1">The sequence shown here is derived from an EMBL/GenBank/DDBJ whole genome shotgun (WGS) entry which is preliminary data.</text>
</comment>
<keyword evidence="2" id="KW-1185">Reference proteome</keyword>
<accession>A0ACA9LTC4</accession>
<feature type="non-terminal residue" evidence="1">
    <location>
        <position position="649"/>
    </location>
</feature>
<name>A0ACA9LTC4_9GLOM</name>